<dbReference type="GO" id="GO:0047522">
    <property type="term" value="F:15-oxoprostaglandin 13-reductase [NAD(P)+] activity"/>
    <property type="evidence" value="ECO:0007669"/>
    <property type="project" value="UniProtKB-EC"/>
</dbReference>
<comment type="catalytic activity">
    <reaction evidence="6">
        <text>13,14-dihydro-15-oxo-PGF2alpha + NADP(+) = 15-oxoprostaglandin F2alpha + NADPH + H(+)</text>
        <dbReference type="Rhea" id="RHEA:50588"/>
        <dbReference type="ChEBI" id="CHEBI:15378"/>
        <dbReference type="ChEBI" id="CHEBI:57783"/>
        <dbReference type="ChEBI" id="CHEBI:58349"/>
        <dbReference type="ChEBI" id="CHEBI:133374"/>
        <dbReference type="ChEBI" id="CHEBI:133409"/>
    </reaction>
    <physiologicalReaction direction="right-to-left" evidence="6">
        <dbReference type="Rhea" id="RHEA:50590"/>
    </physiologicalReaction>
</comment>
<evidence type="ECO:0000256" key="5">
    <source>
        <dbReference type="ARBA" id="ARBA00047878"/>
    </source>
</evidence>
<dbReference type="InterPro" id="IPR013149">
    <property type="entry name" value="ADH-like_C"/>
</dbReference>
<dbReference type="SUPFAM" id="SSF51735">
    <property type="entry name" value="NAD(P)-binding Rossmann-fold domains"/>
    <property type="match status" value="1"/>
</dbReference>
<dbReference type="InterPro" id="IPR045010">
    <property type="entry name" value="MDR_fam"/>
</dbReference>
<evidence type="ECO:0000256" key="3">
    <source>
        <dbReference type="ARBA" id="ARBA00023002"/>
    </source>
</evidence>
<dbReference type="GeneID" id="119743549"/>
<dbReference type="EC" id="1.3.1.48" evidence="2"/>
<accession>A0A914BJ13</accession>
<dbReference type="Pfam" id="PF16884">
    <property type="entry name" value="ADH_N_2"/>
    <property type="match status" value="1"/>
</dbReference>
<dbReference type="Gene3D" id="3.40.50.720">
    <property type="entry name" value="NAD(P)-binding Rossmann-like Domain"/>
    <property type="match status" value="1"/>
</dbReference>
<keyword evidence="3" id="KW-0560">Oxidoreductase</keyword>
<dbReference type="InterPro" id="IPR011032">
    <property type="entry name" value="GroES-like_sf"/>
</dbReference>
<dbReference type="PANTHER" id="PTHR43205">
    <property type="entry name" value="PROSTAGLANDIN REDUCTASE"/>
    <property type="match status" value="1"/>
</dbReference>
<dbReference type="Proteomes" id="UP000887568">
    <property type="component" value="Unplaced"/>
</dbReference>
<evidence type="ECO:0000259" key="8">
    <source>
        <dbReference type="SMART" id="SM00829"/>
    </source>
</evidence>
<comment type="catalytic activity">
    <reaction evidence="5">
        <text>13,14-dihydro-15-oxo-prostaglandin F1alpha + NADP(+) = 15-oxoprostaglandin F1alpha + NADPH + H(+)</text>
        <dbReference type="Rhea" id="RHEA:50592"/>
        <dbReference type="ChEBI" id="CHEBI:15378"/>
        <dbReference type="ChEBI" id="CHEBI:57783"/>
        <dbReference type="ChEBI" id="CHEBI:58349"/>
        <dbReference type="ChEBI" id="CHEBI:79072"/>
        <dbReference type="ChEBI" id="CHEBI:133411"/>
    </reaction>
    <physiologicalReaction direction="right-to-left" evidence="5">
        <dbReference type="Rhea" id="RHEA:50594"/>
    </physiologicalReaction>
</comment>
<reference evidence="9" key="1">
    <citation type="submission" date="2022-11" db="UniProtKB">
        <authorList>
            <consortium name="EnsemblMetazoa"/>
        </authorList>
    </citation>
    <scope>IDENTIFICATION</scope>
</reference>
<sequence length="357" mass="38740">MDHSATGVSKMALGNRRVVLCQRPVGQPQVENFRTEDCDYPTEIKDGHILVKTLYLSVDPYMRICMNADPGTKYVQTWKLGDTISGGGVGVVTDSRCPEFVAGDFVAKDFNWPWQLYASIPASQANKIDRSFGANQLSLALGALGMPGLTSLIGIRERAHIKPGTNQTFVVSAAAGACGSLAGQIAKLEGCGRVVGICGTDKKCRFLMEELGFDGAINYKTDDIAARLRECCSAGIDVYFDNVGGKISNEVIKQMNKDSAVIPCGQISMYSMDINCPLDNSIQELLKEKRISRDLFAANGFTDIFDEMKQQLAKWVKEGKIKTRETVVKGLENCGAAFIGMMNGSNIGKQVVHIADP</sequence>
<protein>
    <recommendedName>
        <fullName evidence="4">15-oxoprostaglandin 13-reductase</fullName>
        <ecNumber evidence="2">1.3.1.48</ecNumber>
    </recommendedName>
    <alternativeName>
        <fullName evidence="4">15-oxoprostaglandin 13-reductase</fullName>
    </alternativeName>
</protein>
<keyword evidence="10" id="KW-1185">Reference proteome</keyword>
<dbReference type="OMA" id="TGITAYW"/>
<dbReference type="AlphaFoldDB" id="A0A914BJ13"/>
<evidence type="ECO:0000256" key="4">
    <source>
        <dbReference type="ARBA" id="ARBA00033119"/>
    </source>
</evidence>
<dbReference type="SUPFAM" id="SSF50129">
    <property type="entry name" value="GroES-like"/>
    <property type="match status" value="2"/>
</dbReference>
<dbReference type="GO" id="GO:0006693">
    <property type="term" value="P:prostaglandin metabolic process"/>
    <property type="evidence" value="ECO:0007669"/>
    <property type="project" value="TreeGrafter"/>
</dbReference>
<dbReference type="InterPro" id="IPR041694">
    <property type="entry name" value="ADH_N_2"/>
</dbReference>
<comment type="similarity">
    <text evidence="1">Belongs to the NADP-dependent oxidoreductase L4BD family.</text>
</comment>
<dbReference type="Gene3D" id="3.90.180.10">
    <property type="entry name" value="Medium-chain alcohol dehydrogenases, catalytic domain"/>
    <property type="match status" value="1"/>
</dbReference>
<dbReference type="RefSeq" id="XP_038075900.1">
    <property type="nucleotide sequence ID" value="XM_038219972.1"/>
</dbReference>
<dbReference type="FunFam" id="3.40.50.720:FF:000121">
    <property type="entry name" value="Prostaglandin reductase 2"/>
    <property type="match status" value="1"/>
</dbReference>
<dbReference type="PANTHER" id="PTHR43205:SF5">
    <property type="entry name" value="PROSTAGLANDIN REDUCTASE 2"/>
    <property type="match status" value="1"/>
</dbReference>
<dbReference type="SMART" id="SM00829">
    <property type="entry name" value="PKS_ER"/>
    <property type="match status" value="1"/>
</dbReference>
<feature type="domain" description="Enoyl reductase (ER)" evidence="8">
    <location>
        <begin position="26"/>
        <end position="352"/>
    </location>
</feature>
<evidence type="ECO:0000313" key="10">
    <source>
        <dbReference type="Proteomes" id="UP000887568"/>
    </source>
</evidence>
<dbReference type="OrthoDB" id="809632at2759"/>
<dbReference type="EnsemblMetazoa" id="XM_038219972.1">
    <property type="protein sequence ID" value="XP_038075900.1"/>
    <property type="gene ID" value="LOC119743549"/>
</dbReference>
<dbReference type="InterPro" id="IPR036291">
    <property type="entry name" value="NAD(P)-bd_dom_sf"/>
</dbReference>
<name>A0A914BJ13_PATMI</name>
<dbReference type="Pfam" id="PF00107">
    <property type="entry name" value="ADH_zinc_N"/>
    <property type="match status" value="1"/>
</dbReference>
<proteinExistence type="inferred from homology"/>
<organism evidence="9 10">
    <name type="scientific">Patiria miniata</name>
    <name type="common">Bat star</name>
    <name type="synonym">Asterina miniata</name>
    <dbReference type="NCBI Taxonomy" id="46514"/>
    <lineage>
        <taxon>Eukaryota</taxon>
        <taxon>Metazoa</taxon>
        <taxon>Echinodermata</taxon>
        <taxon>Eleutherozoa</taxon>
        <taxon>Asterozoa</taxon>
        <taxon>Asteroidea</taxon>
        <taxon>Valvatacea</taxon>
        <taxon>Valvatida</taxon>
        <taxon>Asterinidae</taxon>
        <taxon>Patiria</taxon>
    </lineage>
</organism>
<evidence type="ECO:0000256" key="7">
    <source>
        <dbReference type="ARBA" id="ARBA00049070"/>
    </source>
</evidence>
<dbReference type="InterPro" id="IPR020843">
    <property type="entry name" value="ER"/>
</dbReference>
<evidence type="ECO:0000256" key="2">
    <source>
        <dbReference type="ARBA" id="ARBA00011981"/>
    </source>
</evidence>
<comment type="catalytic activity">
    <reaction evidence="7">
        <text>13,14-dihydro-15-oxo-prostaglandin E1 + NADP(+) = 15-oxoprostaglandin E1 + NADPH + H(+)</text>
        <dbReference type="Rhea" id="RHEA:50584"/>
        <dbReference type="ChEBI" id="CHEBI:15378"/>
        <dbReference type="ChEBI" id="CHEBI:57401"/>
        <dbReference type="ChEBI" id="CHEBI:57783"/>
        <dbReference type="ChEBI" id="CHEBI:58349"/>
        <dbReference type="ChEBI" id="CHEBI:133408"/>
    </reaction>
    <physiologicalReaction direction="right-to-left" evidence="7">
        <dbReference type="Rhea" id="RHEA:50586"/>
    </physiologicalReaction>
</comment>
<evidence type="ECO:0000256" key="6">
    <source>
        <dbReference type="ARBA" id="ARBA00048290"/>
    </source>
</evidence>
<evidence type="ECO:0000256" key="1">
    <source>
        <dbReference type="ARBA" id="ARBA00010460"/>
    </source>
</evidence>
<evidence type="ECO:0000313" key="9">
    <source>
        <dbReference type="EnsemblMetazoa" id="XP_038075900.1"/>
    </source>
</evidence>